<dbReference type="EMBL" id="UGED01000006">
    <property type="protein sequence ID" value="STL35380.1"/>
    <property type="molecule type" value="Genomic_DNA"/>
</dbReference>
<keyword evidence="6 7" id="KW-0143">Chaperone</keyword>
<evidence type="ECO:0000313" key="52">
    <source>
        <dbReference type="Proteomes" id="UP000254460"/>
    </source>
</evidence>
<dbReference type="EMBL" id="CP026399">
    <property type="protein sequence ID" value="AUY01668.1"/>
    <property type="molecule type" value="Genomic_DNA"/>
</dbReference>
<dbReference type="PROSITE" id="PS00635">
    <property type="entry name" value="PILI_CHAPERONE"/>
    <property type="match status" value="1"/>
</dbReference>
<dbReference type="EMBL" id="AASHPR010000022">
    <property type="protein sequence ID" value="EFC3525565.1"/>
    <property type="molecule type" value="Genomic_DNA"/>
</dbReference>
<evidence type="ECO:0000313" key="46">
    <source>
        <dbReference type="Proteomes" id="UP000239554"/>
    </source>
</evidence>
<evidence type="ECO:0000313" key="60">
    <source>
        <dbReference type="Proteomes" id="UP000441160"/>
    </source>
</evidence>
<evidence type="ECO:0000259" key="10">
    <source>
        <dbReference type="Pfam" id="PF02753"/>
    </source>
</evidence>
<dbReference type="Proteomes" id="UP000254088">
    <property type="component" value="Unassembled WGS sequence"/>
</dbReference>
<evidence type="ECO:0000256" key="8">
    <source>
        <dbReference type="SAM" id="SignalP"/>
    </source>
</evidence>
<dbReference type="Proteomes" id="UP000663166">
    <property type="component" value="Chromosome"/>
</dbReference>
<evidence type="ECO:0000313" key="38">
    <source>
        <dbReference type="EMBL" id="STJ81458.1"/>
    </source>
</evidence>
<evidence type="ECO:0000313" key="48">
    <source>
        <dbReference type="Proteomes" id="UP000253687"/>
    </source>
</evidence>
<dbReference type="InterPro" id="IPR016147">
    <property type="entry name" value="Pili_assmbl_chaperone_N"/>
</dbReference>
<reference evidence="20 70" key="24">
    <citation type="submission" date="2020-08" db="EMBL/GenBank/DDBJ databases">
        <title>Draft genome sequences of isolates of diverse host origin from the E. coli Reference Center.</title>
        <authorList>
            <person name="Lacher D.W."/>
            <person name="Mammel M.K."/>
            <person name="Gangiredla J."/>
            <person name="Gebru S.T."/>
            <person name="Barnaba T.J."/>
            <person name="Majowicz S.A."/>
            <person name="Dudley E.G."/>
        </authorList>
    </citation>
    <scope>NUCLEOTIDE SEQUENCE [LARGE SCALE GENOMIC DNA]</scope>
    <source>
        <strain evidence="20 70">10.0349</strain>
    </source>
</reference>
<dbReference type="EMBL" id="AASEBA010000004">
    <property type="protein sequence ID" value="EFC9748249.1"/>
    <property type="molecule type" value="Genomic_DNA"/>
</dbReference>
<dbReference type="GO" id="GO:0071555">
    <property type="term" value="P:cell wall organization"/>
    <property type="evidence" value="ECO:0007669"/>
    <property type="project" value="InterPro"/>
</dbReference>
<dbReference type="Proteomes" id="UP000531761">
    <property type="component" value="Unassembled WGS sequence"/>
</dbReference>
<reference evidence="35 55" key="9">
    <citation type="submission" date="2019-01" db="EMBL/GenBank/DDBJ databases">
        <title>Genomic analysis of febrile catheter-associated UTI E. coli isolates.</title>
        <authorList>
            <person name="Potter R."/>
            <person name="Zou Z."/>
            <person name="Henderson J."/>
            <person name="Dantas G."/>
        </authorList>
    </citation>
    <scope>NUCLEOTIDE SEQUENCE [LARGE SCALE GENOMIC DNA]</scope>
    <source>
        <strain evidence="35 55">49_rectal</strain>
    </source>
</reference>
<dbReference type="Proteomes" id="UP000512182">
    <property type="component" value="Chromosome"/>
</dbReference>
<dbReference type="Proteomes" id="UP000253687">
    <property type="component" value="Unassembled WGS sequence"/>
</dbReference>
<reference evidence="47 49" key="3">
    <citation type="submission" date="2018-06" db="EMBL/GenBank/DDBJ databases">
        <authorList>
            <consortium name="Pathogen Informatics"/>
            <person name="Doyle S."/>
        </authorList>
    </citation>
    <scope>NUCLEOTIDE SEQUENCE [LARGE SCALE GENOMIC DNA]</scope>
    <source>
        <strain evidence="40 50">NCTC10429</strain>
        <strain evidence="41 51">NCTC13148</strain>
        <strain evidence="37 53">NCTC9045</strain>
        <strain evidence="38 54">NCTC9117</strain>
        <strain evidence="42 52">NCTC9706</strain>
        <strain evidence="39 49">NCTC9962</strain>
        <strain evidence="36 47">VREC0535</strain>
    </source>
</reference>
<dbReference type="Proteomes" id="UP000254503">
    <property type="component" value="Unassembled WGS sequence"/>
</dbReference>
<evidence type="ECO:0000313" key="50">
    <source>
        <dbReference type="Proteomes" id="UP000254088"/>
    </source>
</evidence>
<comment type="subcellular location">
    <subcellularLocation>
        <location evidence="1 7">Periplasm</location>
    </subcellularLocation>
</comment>
<evidence type="ECO:0000313" key="17">
    <source>
        <dbReference type="EMBL" id="HAJ5960739.1"/>
    </source>
</evidence>
<gene>
    <name evidence="36" type="primary">ycbR</name>
    <name evidence="45" type="synonym">elfD</name>
    <name evidence="14" type="ORF">BGM66_000727</name>
    <name evidence="11" type="ORF">C3F40_07560</name>
    <name evidence="12" type="ORF">CTR35_002725</name>
    <name evidence="34" type="ORF">DTL43_10035</name>
    <name evidence="23" type="ORF">E4K51_09615</name>
    <name evidence="13" type="ORF">E6D34_02890</name>
    <name evidence="22" type="ORF">EIZ93_00450</name>
    <name evidence="35" type="ORF">EPS97_02720</name>
    <name evidence="32" type="ORF">FOI11_008240</name>
    <name evidence="19" type="ORF">FOI11_11805</name>
    <name evidence="28" type="ORF">FPI65_05600</name>
    <name evidence="43" type="ORF">FV293_16500</name>
    <name evidence="44" type="ORF">FWK02_03820</name>
    <name evidence="29" type="ORF">G3V95_07385</name>
    <name evidence="15" type="ORF">GNW61_16825</name>
    <name evidence="26" type="ORF">GP944_01920</name>
    <name evidence="25" type="ORF">GP965_24780</name>
    <name evidence="24" type="ORF">GQM21_05400</name>
    <name evidence="27" type="ORF">GRW05_05395</name>
    <name evidence="20" type="ORF">HEP30_004820</name>
    <name evidence="17" type="ORF">HMV95_21145</name>
    <name evidence="31" type="ORF">HV109_15365</name>
    <name evidence="30" type="ORF">HX136_16375</name>
    <name evidence="45" type="ORF">IDONEFKE_00732</name>
    <name evidence="21" type="ORF">IH772_15815</name>
    <name evidence="18" type="ORF">J0541_002942</name>
    <name evidence="33" type="ORF">JNP96_09630</name>
    <name evidence="40" type="ORF">NCTC10429_05567</name>
    <name evidence="41" type="ORF">NCTC13148_05893</name>
    <name evidence="37" type="ORF">NCTC9045_03725</name>
    <name evidence="38" type="ORF">NCTC9117_04024</name>
    <name evidence="42" type="ORF">NCTC9706_00567</name>
    <name evidence="39" type="ORF">NCTC9962_02067</name>
    <name evidence="16" type="ORF">P6223_002371</name>
    <name evidence="36" type="ORF">SAMEA3752557_03310</name>
</gene>
<evidence type="ECO:0000313" key="35">
    <source>
        <dbReference type="EMBL" id="RXB33710.1"/>
    </source>
</evidence>
<evidence type="ECO:0000313" key="22">
    <source>
        <dbReference type="EMBL" id="MQK22795.1"/>
    </source>
</evidence>
<reference evidence="28 65" key="17">
    <citation type="journal article" date="2020" name="Int. J. Nanomedicine">
        <title>Consequences Of Long-Term Bacteria's Exposure To Silver Nanoformulations With Different PhysicoChemical Properties.</title>
        <authorList>
            <person name="Kedziora A."/>
            <person name="Wernecki M."/>
            <person name="Korzekwa K."/>
            <person name="Speruda M."/>
            <person name="Gerasymchuk Y."/>
            <person name="Lukowiak A."/>
            <person name="Bugla-Ploskonska G."/>
        </authorList>
    </citation>
    <scope>NUCLEOTIDE SEQUENCE [LARGE SCALE GENOMIC DNA]</scope>
    <source>
        <strain evidence="28 65">ATCC 11230</strain>
    </source>
</reference>
<evidence type="ECO:0000313" key="43">
    <source>
        <dbReference type="EMBL" id="TXQ32855.1"/>
    </source>
</evidence>
<dbReference type="EMBL" id="RYCF01000001">
    <property type="protein sequence ID" value="MQK22795.1"/>
    <property type="molecule type" value="Genomic_DNA"/>
</dbReference>
<feature type="chain" id="PRO_5015026154" evidence="8">
    <location>
        <begin position="27"/>
        <end position="233"/>
    </location>
</feature>
<evidence type="ECO:0000313" key="53">
    <source>
        <dbReference type="Proteomes" id="UP000254503"/>
    </source>
</evidence>
<reference evidence="17" key="6">
    <citation type="submission" date="2018-12" db="EMBL/GenBank/DDBJ databases">
        <authorList>
            <consortium name="NCBI Pathogen Detection Project"/>
        </authorList>
    </citation>
    <scope>NUCLEOTIDE SEQUENCE</scope>
    <source>
        <strain evidence="18">Escherichia coli</strain>
        <strain evidence="17">EuSCAPE_DE065</strain>
    </source>
</reference>
<dbReference type="InterPro" id="IPR001829">
    <property type="entry name" value="Pili_assmbl_chaperone_bac"/>
</dbReference>
<evidence type="ECO:0000313" key="61">
    <source>
        <dbReference type="Proteomes" id="UP000460351"/>
    </source>
</evidence>
<evidence type="ECO:0000256" key="4">
    <source>
        <dbReference type="ARBA" id="ARBA00022729"/>
    </source>
</evidence>
<dbReference type="PROSITE" id="PS51257">
    <property type="entry name" value="PROKAR_LIPOPROTEIN"/>
    <property type="match status" value="1"/>
</dbReference>
<evidence type="ECO:0000313" key="44">
    <source>
        <dbReference type="EMBL" id="TXT03082.1"/>
    </source>
</evidence>
<evidence type="ECO:0000313" key="34">
    <source>
        <dbReference type="EMBL" id="RDA39629.1"/>
    </source>
</evidence>
<evidence type="ECO:0000313" key="32">
    <source>
        <dbReference type="EMBL" id="QOY32724.1"/>
    </source>
</evidence>
<evidence type="ECO:0000313" key="39">
    <source>
        <dbReference type="EMBL" id="STL35380.1"/>
    </source>
</evidence>
<reference evidence="14 68" key="19">
    <citation type="submission" date="2020-02" db="EMBL/GenBank/DDBJ databases">
        <authorList>
            <consortium name="PulseNet: The National Subtyping Network for Foodborne Disease Surveillance"/>
            <person name="Tarr C.L."/>
            <person name="Trees E."/>
            <person name="Katz L.S."/>
            <person name="Carleton-Romer H.A."/>
            <person name="Stroika S."/>
            <person name="Kucerova Z."/>
            <person name="Roache K.F."/>
            <person name="Sabol A.L."/>
            <person name="Besser J."/>
            <person name="Gerner-Smidt P."/>
        </authorList>
    </citation>
    <scope>NUCLEOTIDE SEQUENCE [LARGE SCALE GENOMIC DNA]</scope>
    <source>
        <strain evidence="14 68">PNUSAE004166</strain>
    </source>
</reference>
<dbReference type="OMA" id="FTWAAGK"/>
<evidence type="ECO:0000313" key="24">
    <source>
        <dbReference type="EMBL" id="MWK96652.1"/>
    </source>
</evidence>
<dbReference type="EMBL" id="WTRC01000686">
    <property type="protein sequence ID" value="MWT24098.1"/>
    <property type="molecule type" value="Genomic_DNA"/>
</dbReference>
<evidence type="ECO:0000313" key="13">
    <source>
        <dbReference type="EMBL" id="EFC9748249.1"/>
    </source>
</evidence>
<dbReference type="Proteomes" id="UP000254785">
    <property type="component" value="Unassembled WGS sequence"/>
</dbReference>
<evidence type="ECO:0000313" key="21">
    <source>
        <dbReference type="EMBL" id="MBE0978750.1"/>
    </source>
</evidence>
<dbReference type="EMBL" id="JABWMK020000005">
    <property type="protein sequence ID" value="MBB2465413.1"/>
    <property type="molecule type" value="Genomic_DNA"/>
</dbReference>
<dbReference type="GO" id="GO:0030288">
    <property type="term" value="C:outer membrane-bounded periplasmic space"/>
    <property type="evidence" value="ECO:0007669"/>
    <property type="project" value="InterPro"/>
</dbReference>
<evidence type="ECO:0000313" key="45">
    <source>
        <dbReference type="EMBL" id="VZR36238.1"/>
    </source>
</evidence>
<reference evidence="22 58" key="7">
    <citation type="journal article" date="2019" name="Environ. Health Perspect.">
        <title>Inter-host Transmission of Carbapenemase-Producing Escherichia coli among Humans and Backyard Animals.</title>
        <authorList>
            <person name="Li J."/>
            <person name="Bi Z."/>
            <person name="Ma S."/>
            <person name="Chen B."/>
            <person name="Cai C."/>
            <person name="He J."/>
            <person name="Schwarz S."/>
            <person name="Sun C."/>
            <person name="Zhou Y."/>
            <person name="Yin J."/>
            <person name="Hulth A."/>
            <person name="Wang Y."/>
            <person name="Shen Z."/>
            <person name="Wang S."/>
            <person name="Wu C."/>
            <person name="Nilsson L.E."/>
            <person name="Walsh T.R."/>
            <person name="Borjesson S."/>
            <person name="Shen J."/>
            <person name="Sun Q."/>
            <person name="Wang Y."/>
        </authorList>
    </citation>
    <scope>NUCLEOTIDE SEQUENCE [LARGE SCALE GENOMIC DNA]</scope>
    <source>
        <strain evidence="22 58">A016f</strain>
    </source>
</reference>
<evidence type="ECO:0000313" key="64">
    <source>
        <dbReference type="Proteomes" id="UP000469708"/>
    </source>
</evidence>
<evidence type="ECO:0000256" key="7">
    <source>
        <dbReference type="RuleBase" id="RU003918"/>
    </source>
</evidence>
<reference evidence="11 46" key="2">
    <citation type="journal article" date="2018" name="MBio">
        <title>Genomic Analysis of Hospital Plumbing Reveals Diverse Reservoir of Bacterial Plasmids Conferring Carbapenem Resistance.</title>
        <authorList>
            <consortium name="NISC Comparative Sequencing Program"/>
            <person name="Weingarten R.A."/>
            <person name="Johnson R.C."/>
            <person name="Conlan S."/>
            <person name="Ramsburg A.M."/>
            <person name="Dekker J.P."/>
            <person name="Lau A.F."/>
            <person name="Khil P."/>
            <person name="Odom R.T."/>
            <person name="Deming C."/>
            <person name="Park M."/>
            <person name="Thomas P.J."/>
            <person name="Henderson D.K."/>
            <person name="Palmore T.N."/>
            <person name="Segre J.A."/>
            <person name="Frank K.M."/>
        </authorList>
    </citation>
    <scope>NUCLEOTIDE SEQUENCE [LARGE SCALE GENOMIC DNA]</scope>
    <source>
        <strain evidence="11 46">ECONIH4</strain>
    </source>
</reference>
<dbReference type="Proteomes" id="UP000581425">
    <property type="component" value="Unassembled WGS sequence"/>
</dbReference>
<reference evidence="21" key="25">
    <citation type="submission" date="2020-09" db="EMBL/GenBank/DDBJ databases">
        <title>Emerging polyconal dissemination of OXA-244-producing E. coli in France.</title>
        <authorList>
            <person name="Emeraud C."/>
            <person name="Girlich D."/>
            <person name="Bonnin R.A."/>
            <person name="Jousset A.B."/>
            <person name="Naas T."/>
            <person name="Dortet L."/>
        </authorList>
    </citation>
    <scope>NUCLEOTIDE SEQUENCE</scope>
    <source>
        <strain evidence="21">225E3</strain>
    </source>
</reference>
<evidence type="ECO:0000313" key="26">
    <source>
        <dbReference type="EMBL" id="MWU29548.1"/>
    </source>
</evidence>
<keyword evidence="4 8" id="KW-0732">Signal</keyword>
<evidence type="ECO:0000313" key="30">
    <source>
        <dbReference type="EMBL" id="QLG58284.1"/>
    </source>
</evidence>
<reference evidence="60 63" key="15">
    <citation type="submission" date="2019-12" db="EMBL/GenBank/DDBJ databases">
        <title>Enteriobacteria Tanzani isolates_8377-8380.</title>
        <authorList>
            <person name="Subbiah M."/>
            <person name="Call D."/>
        </authorList>
    </citation>
    <scope>NUCLEOTIDE SEQUENCE [LARGE SCALE GENOMIC DNA]</scope>
    <source>
        <strain evidence="26 60">8378wB3</strain>
        <strain evidence="25 63">8378wH8</strain>
    </source>
</reference>
<dbReference type="Proteomes" id="UP000538406">
    <property type="component" value="Unassembled WGS sequence"/>
</dbReference>
<dbReference type="Proteomes" id="UP000640866">
    <property type="component" value="Unassembled WGS sequence"/>
</dbReference>
<evidence type="ECO:0000313" key="29">
    <source>
        <dbReference type="EMBL" id="NEM85333.1"/>
    </source>
</evidence>
<dbReference type="Proteomes" id="UP000436141">
    <property type="component" value="Unassembled WGS sequence"/>
</dbReference>
<dbReference type="Proteomes" id="UP000462271">
    <property type="component" value="Unassembled WGS sequence"/>
</dbReference>
<feature type="signal peptide" evidence="8">
    <location>
        <begin position="1"/>
        <end position="26"/>
    </location>
</feature>
<evidence type="ECO:0000313" key="72">
    <source>
        <dbReference type="Proteomes" id="UP000538406"/>
    </source>
</evidence>
<dbReference type="EMBL" id="UGDC01000003">
    <property type="protein sequence ID" value="STJ81458.1"/>
    <property type="molecule type" value="Genomic_DNA"/>
</dbReference>
<dbReference type="InterPro" id="IPR016148">
    <property type="entry name" value="Pili_assmbl_chaperone_C"/>
</dbReference>
<keyword evidence="5" id="KW-0574">Periplasm</keyword>
<dbReference type="EMBL" id="QOGZ01000009">
    <property type="protein sequence ID" value="RDA39629.1"/>
    <property type="molecule type" value="Genomic_DNA"/>
</dbReference>
<evidence type="ECO:0000256" key="1">
    <source>
        <dbReference type="ARBA" id="ARBA00004418"/>
    </source>
</evidence>
<dbReference type="Proteomes" id="UP000530628">
    <property type="component" value="Unassembled WGS sequence"/>
</dbReference>
<evidence type="ECO:0000313" key="68">
    <source>
        <dbReference type="Proteomes" id="UP000521991"/>
    </source>
</evidence>
<dbReference type="SMR" id="A0A024L4M2"/>
<dbReference type="InterPro" id="IPR050643">
    <property type="entry name" value="Periplasmic_pilus_chap"/>
</dbReference>
<evidence type="ECO:0000313" key="49">
    <source>
        <dbReference type="Proteomes" id="UP000254052"/>
    </source>
</evidence>
<name>A0A024L4M2_ECOLX</name>
<evidence type="ECO:0000313" key="18">
    <source>
        <dbReference type="EMBL" id="HBB1574006.1"/>
    </source>
</evidence>
<dbReference type="Proteomes" id="UP000581425">
    <property type="component" value="Chromosome"/>
</dbReference>
<dbReference type="EMBL" id="CP058571">
    <property type="protein sequence ID" value="QLG58284.1"/>
    <property type="molecule type" value="Genomic_DNA"/>
</dbReference>
<dbReference type="Proteomes" id="UP000469708">
    <property type="component" value="Unassembled WGS sequence"/>
</dbReference>
<dbReference type="InterPro" id="IPR008962">
    <property type="entry name" value="PapD-like_sf"/>
</dbReference>
<dbReference type="Proteomes" id="UP000321461">
    <property type="component" value="Unassembled WGS sequence"/>
</dbReference>
<evidence type="ECO:0000313" key="55">
    <source>
        <dbReference type="Proteomes" id="UP000290652"/>
    </source>
</evidence>
<evidence type="ECO:0000313" key="36">
    <source>
        <dbReference type="EMBL" id="SQP83333.1"/>
    </source>
</evidence>
<dbReference type="Proteomes" id="UP000321295">
    <property type="component" value="Unassembled WGS sequence"/>
</dbReference>
<reference evidence="45 74" key="12">
    <citation type="submission" date="2019-11" db="EMBL/GenBank/DDBJ databases">
        <authorList>
            <person name="Haines EK M."/>
        </authorList>
    </citation>
    <scope>NUCLEOTIDE SEQUENCE [LARGE SCALE GENOMIC DNA]</scope>
    <source>
        <strain evidence="45">KR2729</strain>
    </source>
</reference>
<dbReference type="EMBL" id="CP063369">
    <property type="protein sequence ID" value="QOY32724.1"/>
    <property type="molecule type" value="Genomic_DNA"/>
</dbReference>
<evidence type="ECO:0000313" key="14">
    <source>
        <dbReference type="EMBL" id="EFH0364349.1"/>
    </source>
</evidence>
<dbReference type="Proteomes" id="UP000629265">
    <property type="component" value="Unassembled WGS sequence"/>
</dbReference>
<evidence type="ECO:0000313" key="74">
    <source>
        <dbReference type="Proteomes" id="UP000629265"/>
    </source>
</evidence>
<dbReference type="Pfam" id="PF00345">
    <property type="entry name" value="PapD_N"/>
    <property type="match status" value="1"/>
</dbReference>
<dbReference type="PANTHER" id="PTHR30251">
    <property type="entry name" value="PILUS ASSEMBLY CHAPERONE"/>
    <property type="match status" value="1"/>
</dbReference>
<dbReference type="Proteomes" id="UP000471490">
    <property type="component" value="Unassembled WGS sequence"/>
</dbReference>
<reference evidence="29 64" key="18">
    <citation type="submission" date="2020-02" db="EMBL/GenBank/DDBJ databases">
        <authorList>
            <person name="Subbiah M."/>
            <person name="Call D."/>
        </authorList>
    </citation>
    <scope>NUCLEOTIDE SEQUENCE [LARGE SCALE GENOMIC DNA]</scope>
    <source>
        <strain evidence="29 64">8375wC2</strain>
    </source>
</reference>
<evidence type="ECO:0000313" key="51">
    <source>
        <dbReference type="Proteomes" id="UP000254255"/>
    </source>
</evidence>
<dbReference type="EMBL" id="CACRYR010000222">
    <property type="protein sequence ID" value="VZR36238.1"/>
    <property type="molecule type" value="Genomic_DNA"/>
</dbReference>
<proteinExistence type="inferred from homology"/>
<dbReference type="Proteomes" id="UP000521991">
    <property type="component" value="Unassembled WGS sequence"/>
</dbReference>
<dbReference type="EMBL" id="VLTB01000089">
    <property type="protein sequence ID" value="NDR90778.1"/>
    <property type="molecule type" value="Genomic_DNA"/>
</dbReference>
<evidence type="ECO:0000313" key="31">
    <source>
        <dbReference type="EMBL" id="QLY97878.1"/>
    </source>
</evidence>
<dbReference type="EMBL" id="VSBS01000071">
    <property type="protein sequence ID" value="TXT03082.1"/>
    <property type="molecule type" value="Genomic_DNA"/>
</dbReference>
<evidence type="ECO:0000313" key="27">
    <source>
        <dbReference type="EMBL" id="MXI73733.1"/>
    </source>
</evidence>
<dbReference type="EMBL" id="CP056794">
    <property type="protein sequence ID" value="QLY97878.1"/>
    <property type="molecule type" value="Genomic_DNA"/>
</dbReference>
<dbReference type="Proteomes" id="UP000532204">
    <property type="component" value="Unassembled WGS sequence"/>
</dbReference>
<evidence type="ECO:0000313" key="42">
    <source>
        <dbReference type="EMBL" id="STN83610.1"/>
    </source>
</evidence>
<dbReference type="EMBL" id="DADUEU010000017">
    <property type="protein sequence ID" value="HBB1574006.1"/>
    <property type="molecule type" value="Genomic_DNA"/>
</dbReference>
<evidence type="ECO:0000256" key="6">
    <source>
        <dbReference type="ARBA" id="ARBA00023186"/>
    </source>
</evidence>
<dbReference type="Proteomes" id="UP000462410">
    <property type="component" value="Unassembled WGS sequence"/>
</dbReference>
<dbReference type="EMBL" id="JACGTG010000001">
    <property type="protein sequence ID" value="MBA6240670.1"/>
    <property type="molecule type" value="Genomic_DNA"/>
</dbReference>
<evidence type="ECO:0000313" key="25">
    <source>
        <dbReference type="EMBL" id="MWT24098.1"/>
    </source>
</evidence>
<reference evidence="66" key="20">
    <citation type="submission" date="2020-06" db="EMBL/GenBank/DDBJ databases">
        <title>Identification and Characterisation of Fosfomycin Resistance in Escherichia coli Urinary Tract Infection Isolates from Australia.</title>
        <authorList>
            <person name="Mowlaboccus S."/>
            <person name="Daley D."/>
            <person name="Pang S."/>
            <person name="Gottlieb T."/>
            <person name="Nimmo G.R."/>
            <person name="George N."/>
            <person name="Korman T.M."/>
            <person name="Strietberg R."/>
            <person name="Robson J."/>
            <person name="Peachey G."/>
            <person name="Collignon P."/>
            <person name="Bradbury S."/>
            <person name="Colombi E."/>
            <person name="Ramsay J.P."/>
            <person name="Rogers B.A."/>
            <person name="Coombs G.W."/>
        </authorList>
    </citation>
    <scope>NUCLEOTIDE SEQUENCE [LARGE SCALE GENOMIC DNA]</scope>
    <source>
        <strain evidence="66">EC2</strain>
    </source>
</reference>
<dbReference type="Proteomes" id="UP000254460">
    <property type="component" value="Unassembled WGS sequence"/>
</dbReference>
<evidence type="ECO:0000313" key="54">
    <source>
        <dbReference type="Proteomes" id="UP000254785"/>
    </source>
</evidence>
<reference evidence="17" key="1">
    <citation type="journal article" date="2018" name="Genome Biol.">
        <title>SKESA: strategic k-mer extension for scrupulous assemblies.</title>
        <authorList>
            <person name="Souvorov A."/>
            <person name="Agarwala R."/>
            <person name="Lipman D.J."/>
        </authorList>
    </citation>
    <scope>NUCLEOTIDE SEQUENCE [LARGE SCALE GENOMIC DNA]</scope>
    <source>
        <strain evidence="18">Escherichia coli</strain>
        <strain evidence="17">EuSCAPE_DE065</strain>
    </source>
</reference>
<sequence>MKTCITKGIVTVSLTAILLSCSSAWAAGKGGIGLAATRLVYSEGEEQISLGVRNTSPDVPYLIQSWVMTPDNKKSADFIITPPLFVLNPANENLLRIMYIGAPLAKDRETLFFTSVRAVPSTTKRKEGNTLKIATQSVIKLFWRPKGLAYPLGEAPAKLRCTSSADMVTVSNPTPYFITLTDLKIGGKVVKNQMISPFDKYQFSLPKGAKNSSVTYRTINDYGAETPQLNCKS</sequence>
<dbReference type="EMBL" id="UGDD01000002">
    <property type="protein sequence ID" value="STJ55773.1"/>
    <property type="molecule type" value="Genomic_DNA"/>
</dbReference>
<dbReference type="Proteomes" id="UP000254255">
    <property type="component" value="Unassembled WGS sequence"/>
</dbReference>
<dbReference type="Proteomes" id="UP000359125">
    <property type="component" value="Unassembled WGS sequence"/>
</dbReference>
<dbReference type="SUPFAM" id="SSF49584">
    <property type="entry name" value="Periplasmic chaperone C-domain"/>
    <property type="match status" value="1"/>
</dbReference>
<reference evidence="30" key="22">
    <citation type="submission" date="2020-06" db="EMBL/GenBank/DDBJ databases">
        <authorList>
            <person name="Ramsay J.P."/>
            <person name="Colombi E."/>
            <person name="Mowlaboccus S."/>
        </authorList>
    </citation>
    <scope>NUCLEOTIDE SEQUENCE</scope>
    <source>
        <strain evidence="30">EC2</strain>
    </source>
</reference>
<reference evidence="33" key="27">
    <citation type="submission" date="2021-02" db="EMBL/GenBank/DDBJ databases">
        <title>Co-localization of colistin and carbapenem -resistance genes on a novel transferable IncHI2 plasmid in Escherichia coli from chicken-origin.</title>
        <authorList>
            <person name="Hoffmann M."/>
            <person name="Balkey M."/>
            <person name="Ronco T."/>
            <person name="Hendriksen R.S."/>
        </authorList>
    </citation>
    <scope>NUCLEOTIDE SEQUENCE</scope>
    <source>
        <strain evidence="33">CFSAN083829</strain>
    </source>
</reference>
<evidence type="ECO:0000313" key="56">
    <source>
        <dbReference type="Proteomes" id="UP000321295"/>
    </source>
</evidence>
<evidence type="ECO:0000313" key="40">
    <source>
        <dbReference type="EMBL" id="STM58942.1"/>
    </source>
</evidence>
<evidence type="ECO:0000313" key="19">
    <source>
        <dbReference type="EMBL" id="MBA6240670.1"/>
    </source>
</evidence>
<evidence type="ECO:0000313" key="71">
    <source>
        <dbReference type="Proteomes" id="UP000532204"/>
    </source>
</evidence>
<dbReference type="Proteomes" id="UP000250671">
    <property type="component" value="Unassembled WGS sequence"/>
</dbReference>
<dbReference type="AlphaFoldDB" id="A0A024L4M2"/>
<dbReference type="EMBL" id="UGGJ01000004">
    <property type="protein sequence ID" value="STN83610.1"/>
    <property type="molecule type" value="Genomic_DNA"/>
</dbReference>
<evidence type="ECO:0000313" key="59">
    <source>
        <dbReference type="Proteomes" id="UP000436141"/>
    </source>
</evidence>
<dbReference type="PANTHER" id="PTHR30251:SF0">
    <property type="entry name" value="FIMBRIAL CHAPERONE PROTEIN ELFD-RELATED"/>
    <property type="match status" value="1"/>
</dbReference>
<dbReference type="EMBL" id="WUIY01000013">
    <property type="protein sequence ID" value="MXI73733.1"/>
    <property type="molecule type" value="Genomic_DNA"/>
</dbReference>
<dbReference type="Proteomes" id="UP000870292">
    <property type="component" value="Unassembled WGS sequence"/>
</dbReference>
<evidence type="ECO:0000256" key="3">
    <source>
        <dbReference type="ARBA" id="ARBA00022558"/>
    </source>
</evidence>
<dbReference type="EMBL" id="UGET01000006">
    <property type="protein sequence ID" value="STN25489.1"/>
    <property type="molecule type" value="Genomic_DNA"/>
</dbReference>
<feature type="domain" description="Pili assembly chaperone N-terminal" evidence="9">
    <location>
        <begin position="31"/>
        <end position="148"/>
    </location>
</feature>
<dbReference type="EMBL" id="SQQU01000010">
    <property type="protein sequence ID" value="MQS30424.1"/>
    <property type="molecule type" value="Genomic_DNA"/>
</dbReference>
<dbReference type="Proteomes" id="UP000441160">
    <property type="component" value="Unassembled WGS sequence"/>
</dbReference>
<dbReference type="InterPro" id="IPR018046">
    <property type="entry name" value="Pili_assmbl_chaperone_CS"/>
</dbReference>
<evidence type="ECO:0000313" key="12">
    <source>
        <dbReference type="EMBL" id="EFC3525565.1"/>
    </source>
</evidence>
<protein>
    <submittedName>
        <fullName evidence="15">Fimbria/pilus periplasmic chaperone</fullName>
    </submittedName>
    <submittedName>
        <fullName evidence="11">Fimbrial chaperone protein ElfD</fullName>
    </submittedName>
    <submittedName>
        <fullName evidence="17">Molecular chaperone</fullName>
    </submittedName>
    <submittedName>
        <fullName evidence="36">Periplasmic pilin chaperone</fullName>
    </submittedName>
</protein>
<dbReference type="EMBL" id="AASWOY010000043">
    <property type="protein sequence ID" value="EFH6650395.1"/>
    <property type="molecule type" value="Genomic_DNA"/>
</dbReference>
<dbReference type="EMBL" id="AASURL010000008">
    <property type="protein sequence ID" value="EFH0364349.1"/>
    <property type="molecule type" value="Genomic_DNA"/>
</dbReference>
<reference evidence="15 69" key="11">
    <citation type="submission" date="2019-11" db="EMBL/GenBank/DDBJ databases">
        <authorList>
            <consortium name="GenomeTrakr network: Whole genome sequencing for foodborne pathogen traceback"/>
        </authorList>
    </citation>
    <scope>NUCLEOTIDE SEQUENCE [LARGE SCALE GENOMIC DNA]</scope>
    <source>
        <strain evidence="15 69">PSU-2072</strain>
    </source>
</reference>
<evidence type="ECO:0000313" key="58">
    <source>
        <dbReference type="Proteomes" id="UP000359125"/>
    </source>
</evidence>
<dbReference type="EMBL" id="JAAGYI010000009">
    <property type="protein sequence ID" value="NEM85333.1"/>
    <property type="molecule type" value="Genomic_DNA"/>
</dbReference>
<evidence type="ECO:0000313" key="69">
    <source>
        <dbReference type="Proteomes" id="UP000530628"/>
    </source>
</evidence>
<reference evidence="34 48" key="4">
    <citation type="submission" date="2018-07" db="EMBL/GenBank/DDBJ databases">
        <title>Whole Genome Sequence Analysis of Avian Pathogenic E. coli - An Australian Perspective.</title>
        <authorList>
            <person name="Cummins M.L."/>
            <person name="Reid C.J."/>
            <person name="Roy Chowdhury P."/>
            <person name="Bushell R."/>
            <person name="Esbert N."/>
            <person name="Tivendale K.A."/>
            <person name="Noormohammadi A.H."/>
            <person name="Islam S."/>
            <person name="Marenda M.S."/>
            <person name="Browning G.F."/>
            <person name="Markham P.F."/>
            <person name="Djordjevic S.P."/>
        </authorList>
    </citation>
    <scope>NUCLEOTIDE SEQUENCE [LARGE SCALE GENOMIC DNA]</scope>
    <source>
        <strain evidence="34 48">AVC211</strain>
    </source>
</reference>
<evidence type="ECO:0000259" key="9">
    <source>
        <dbReference type="Pfam" id="PF00345"/>
    </source>
</evidence>
<evidence type="ECO:0000313" key="33">
    <source>
        <dbReference type="EMBL" id="QRZ99193.1"/>
    </source>
</evidence>
<evidence type="ECO:0000313" key="73">
    <source>
        <dbReference type="Proteomes" id="UP000581425"/>
    </source>
</evidence>
<dbReference type="InterPro" id="IPR036316">
    <property type="entry name" value="Pili_assmbl_chap_C_dom_sf"/>
</dbReference>
<evidence type="ECO:0000313" key="70">
    <source>
        <dbReference type="Proteomes" id="UP000531761"/>
    </source>
</evidence>
<dbReference type="EMBL" id="WTML01000008">
    <property type="protein sequence ID" value="MWK96652.1"/>
    <property type="molecule type" value="Genomic_DNA"/>
</dbReference>
<evidence type="ECO:0000313" key="66">
    <source>
        <dbReference type="Proteomes" id="UP000509796"/>
    </source>
</evidence>
<accession>A0A024L4M2</accession>
<dbReference type="Proteomes" id="UP000290652">
    <property type="component" value="Unassembled WGS sequence"/>
</dbReference>
<dbReference type="RefSeq" id="WP_001295349.1">
    <property type="nucleotide sequence ID" value="NZ_AP018395.1"/>
</dbReference>
<reference evidence="24 62" key="13">
    <citation type="submission" date="2019-12" db="EMBL/GenBank/DDBJ databases">
        <title>Enteriobacteria Tanzani isolates_10432.</title>
        <authorList>
            <person name="Subbiah M."/>
            <person name="Call D."/>
        </authorList>
    </citation>
    <scope>NUCLEOTIDE SEQUENCE [LARGE SCALE GENOMIC DNA]</scope>
    <source>
        <strain evidence="24 62">10432wG8</strain>
    </source>
</reference>
<dbReference type="EMBL" id="WTRX01000002">
    <property type="protein sequence ID" value="MWU29548.1"/>
    <property type="molecule type" value="Genomic_DNA"/>
</dbReference>
<dbReference type="EMBL" id="VRXD01000023">
    <property type="protein sequence ID" value="TXQ32855.1"/>
    <property type="molecule type" value="Genomic_DNA"/>
</dbReference>
<dbReference type="Proteomes" id="UP000254052">
    <property type="component" value="Unassembled WGS sequence"/>
</dbReference>
<dbReference type="Proteomes" id="UP000239554">
    <property type="component" value="Chromosome"/>
</dbReference>
<evidence type="ECO:0000313" key="37">
    <source>
        <dbReference type="EMBL" id="STJ55773.1"/>
    </source>
</evidence>
<reference evidence="16" key="28">
    <citation type="submission" date="2024-02" db="EMBL/GenBank/DDBJ databases">
        <authorList>
            <consortium name="Clinical and Environmental Microbiology Branch: Whole genome sequencing antimicrobial resistance pathogens in the healthcare setting"/>
        </authorList>
    </citation>
    <scope>NUCLEOTIDE SEQUENCE</scope>
    <source>
        <strain evidence="16">2023CK-00345</strain>
    </source>
</reference>
<feature type="domain" description="Pili assembly chaperone C-terminal" evidence="10">
    <location>
        <begin position="170"/>
        <end position="226"/>
    </location>
</feature>
<evidence type="ECO:0000313" key="20">
    <source>
        <dbReference type="EMBL" id="MBB2465413.1"/>
    </source>
</evidence>
<dbReference type="PRINTS" id="PR00969">
    <property type="entry name" value="CHAPERONPILI"/>
</dbReference>
<dbReference type="Proteomes" id="UP000509796">
    <property type="component" value="Chromosome"/>
</dbReference>
<evidence type="ECO:0000313" key="62">
    <source>
        <dbReference type="Proteomes" id="UP000462271"/>
    </source>
</evidence>
<evidence type="ECO:0000313" key="57">
    <source>
        <dbReference type="Proteomes" id="UP000321461"/>
    </source>
</evidence>
<dbReference type="Gene3D" id="2.60.40.10">
    <property type="entry name" value="Immunoglobulins"/>
    <property type="match status" value="2"/>
</dbReference>
<evidence type="ECO:0000313" key="28">
    <source>
        <dbReference type="EMBL" id="NDR90778.1"/>
    </source>
</evidence>
<reference evidence="30" key="16">
    <citation type="journal article" date="2020" name="Int. J. Antimicrob. Agents">
        <title>Identification and characterisation of fosfomycin resistance in Escherichia coli urinary tract infection isolates from Australia.</title>
        <authorList>
            <person name="Mowlaboccus S."/>
            <person name="Daley D."/>
            <person name="Pang S."/>
            <person name="Gottlieb T."/>
            <person name="Merlino J."/>
            <person name="Nimmo G.R."/>
            <person name="George N."/>
            <person name="Korman T.M."/>
            <person name="Streitberg R."/>
            <person name="Robson J."/>
            <person name="Peachey G."/>
            <person name="Collignon P."/>
            <person name="Bradbury S."/>
            <person name="Colombi E."/>
            <person name="Ramsay J.P."/>
            <person name="Rogers B.A."/>
            <person name="Coombs G.W."/>
        </authorList>
    </citation>
    <scope>NUCLEOTIDE SEQUENCE</scope>
    <source>
        <strain evidence="30">EC2</strain>
    </source>
</reference>
<reference evidence="27 59" key="14">
    <citation type="submission" date="2019-12" db="EMBL/GenBank/DDBJ databases">
        <title>Enteriobacteria Tanzani isolates_10434.</title>
        <authorList>
            <person name="Subbiah M."/>
            <person name="Call D."/>
        </authorList>
    </citation>
    <scope>NUCLEOTIDE SEQUENCE [LARGE SCALE GENOMIC DNA]</scope>
    <source>
        <strain evidence="27 59">10434wD1</strain>
    </source>
</reference>
<dbReference type="SUPFAM" id="SSF49354">
    <property type="entry name" value="PapD-like"/>
    <property type="match status" value="1"/>
</dbReference>
<reference evidence="23 61" key="8">
    <citation type="journal article" date="2019" name="Microorganisms">
        <title>Characteristics of Carbapenem-Resistant and Colistin-Resistant Escherichia coli Co-Producing NDM-1 and MCR-1 from Pig Farms in China.</title>
        <authorList>
            <person name="Peng Z."/>
            <person name="Li X."/>
            <person name="Hu Z."/>
            <person name="Li Z."/>
            <person name="Lv Y."/>
            <person name="Lei M."/>
            <person name="Wu B."/>
            <person name="Chen H."/>
            <person name="Wang X."/>
        </authorList>
    </citation>
    <scope>NUCLEOTIDE SEQUENCE [LARGE SCALE GENOMIC DNA]</scope>
    <source>
        <strain evidence="23 61">RXD010</strain>
    </source>
</reference>
<evidence type="ECO:0000313" key="41">
    <source>
        <dbReference type="EMBL" id="STN25489.1"/>
    </source>
</evidence>
<reference evidence="12 72" key="5">
    <citation type="submission" date="2018-08" db="EMBL/GenBank/DDBJ databases">
        <authorList>
            <consortium name="NARMS: The National Antimicrobial Resistance Monitoring System"/>
        </authorList>
    </citation>
    <scope>NUCLEOTIDE SEQUENCE [LARGE SCALE GENOMIC DNA]</scope>
    <source>
        <strain evidence="13 71">CVM N18EC122</strain>
        <strain evidence="12 72">FSIS11705178</strain>
    </source>
</reference>
<keyword evidence="3" id="KW-1029">Fimbrium biogenesis</keyword>
<dbReference type="EMBL" id="DABHXT010000046">
    <property type="protein sequence ID" value="HAJ5960739.1"/>
    <property type="molecule type" value="Genomic_DNA"/>
</dbReference>
<evidence type="ECO:0000256" key="2">
    <source>
        <dbReference type="ARBA" id="ARBA00007399"/>
    </source>
</evidence>
<evidence type="ECO:0000313" key="63">
    <source>
        <dbReference type="Proteomes" id="UP000462410"/>
    </source>
</evidence>
<dbReference type="EMBL" id="UCZA01000020">
    <property type="protein sequence ID" value="SQP83333.1"/>
    <property type="molecule type" value="Genomic_DNA"/>
</dbReference>
<reference evidence="31 67" key="21">
    <citation type="submission" date="2020-06" db="EMBL/GenBank/DDBJ databases">
        <title>REHAB project genomes.</title>
        <authorList>
            <person name="Shaw L.P."/>
        </authorList>
    </citation>
    <scope>NUCLEOTIDE SEQUENCE [LARGE SCALE GENOMIC DNA]</scope>
    <source>
        <strain evidence="31 67">RHBSTW-00177</strain>
    </source>
</reference>
<reference evidence="32 73" key="26">
    <citation type="submission" date="2020-10" db="EMBL/GenBank/DDBJ databases">
        <title>Analysis of Genomes of Bacterial Isolates from Lameness Outbreaks in Broilers.</title>
        <authorList>
            <person name="Rhoads D."/>
            <person name="Ekesi N.S."/>
        </authorList>
    </citation>
    <scope>NUCLEOTIDE SEQUENCE [LARGE SCALE GENOMIC DNA]</scope>
    <source>
        <strain evidence="32 73">1409</strain>
    </source>
</reference>
<dbReference type="FunFam" id="2.60.40.10:FF:000458">
    <property type="entry name" value="Molecular chaperone FimC"/>
    <property type="match status" value="1"/>
</dbReference>
<reference evidence="56 57" key="10">
    <citation type="submission" date="2019-08" db="EMBL/GenBank/DDBJ databases">
        <title>Whole genome analysis of cultivated E. coli strains isolated from CD patients and healthy donors.</title>
        <authorList>
            <person name="Siniagina M.N."/>
            <person name="Markelova M.I."/>
            <person name="Laikov A.V."/>
            <person name="Boulygina E.A."/>
            <person name="Khusnutdinova D.R."/>
            <person name="Kharchenko A."/>
            <person name="Grigoryeva T.V."/>
        </authorList>
    </citation>
    <scope>NUCLEOTIDE SEQUENCE [LARGE SCALE GENOMIC DNA]</scope>
    <source>
        <strain evidence="43 56">1_45_11</strain>
        <strain evidence="44 57">3_77_5</strain>
    </source>
</reference>
<dbReference type="Proteomes" id="UP000460351">
    <property type="component" value="Unassembled WGS sequence"/>
</dbReference>
<evidence type="ECO:0000313" key="47">
    <source>
        <dbReference type="Proteomes" id="UP000250671"/>
    </source>
</evidence>
<evidence type="ECO:0000313" key="11">
    <source>
        <dbReference type="EMBL" id="AUY01668.1"/>
    </source>
</evidence>
<dbReference type="InterPro" id="IPR013783">
    <property type="entry name" value="Ig-like_fold"/>
</dbReference>
<organism evidence="17">
    <name type="scientific">Escherichia coli</name>
    <dbReference type="NCBI Taxonomy" id="562"/>
    <lineage>
        <taxon>Bacteria</taxon>
        <taxon>Pseudomonadati</taxon>
        <taxon>Pseudomonadota</taxon>
        <taxon>Gammaproteobacteria</taxon>
        <taxon>Enterobacterales</taxon>
        <taxon>Enterobacteriaceae</taxon>
        <taxon>Escherichia</taxon>
    </lineage>
</organism>
<comment type="similarity">
    <text evidence="2 7">Belongs to the periplasmic pilus chaperone family.</text>
</comment>
<dbReference type="EMBL" id="CP070393">
    <property type="protein sequence ID" value="QRZ99193.1"/>
    <property type="molecule type" value="Genomic_DNA"/>
</dbReference>
<dbReference type="Pfam" id="PF02753">
    <property type="entry name" value="PapD_C"/>
    <property type="match status" value="1"/>
</dbReference>
<evidence type="ECO:0000313" key="16">
    <source>
        <dbReference type="EMBL" id="EMM0025800.1"/>
    </source>
</evidence>
<dbReference type="EMBL" id="JACZOI010000043">
    <property type="protein sequence ID" value="MBE0978750.1"/>
    <property type="molecule type" value="Genomic_DNA"/>
</dbReference>
<dbReference type="Proteomes" id="UP000846355">
    <property type="component" value="Unassembled WGS sequence"/>
</dbReference>
<evidence type="ECO:0000256" key="5">
    <source>
        <dbReference type="ARBA" id="ARBA00022764"/>
    </source>
</evidence>
<evidence type="ECO:0000313" key="23">
    <source>
        <dbReference type="EMBL" id="MQS30424.1"/>
    </source>
</evidence>
<evidence type="ECO:0000313" key="65">
    <source>
        <dbReference type="Proteomes" id="UP000471490"/>
    </source>
</evidence>
<evidence type="ECO:0000313" key="15">
    <source>
        <dbReference type="EMBL" id="EFH6650395.1"/>
    </source>
</evidence>
<reference evidence="19 73" key="23">
    <citation type="submission" date="2020-07" db="EMBL/GenBank/DDBJ databases">
        <title>Analysis of Genomes of Bacterial Isolates from Lameness Outbreaks in Broilers.</title>
        <authorList>
            <person name="Ekesi N.S."/>
            <person name="Alrubaye A."/>
            <person name="Rhoads D."/>
        </authorList>
    </citation>
    <scope>NUCLEOTIDE SEQUENCE [LARGE SCALE GENOMIC DNA]</scope>
    <source>
        <strain evidence="19 73">1409</strain>
    </source>
</reference>
<dbReference type="EMBL" id="UGEX01000003">
    <property type="protein sequence ID" value="STM58942.1"/>
    <property type="molecule type" value="Genomic_DNA"/>
</dbReference>
<dbReference type="EMBL" id="ABLFQU030000020">
    <property type="protein sequence ID" value="EMM0025800.1"/>
    <property type="molecule type" value="Genomic_DNA"/>
</dbReference>
<evidence type="ECO:0000313" key="67">
    <source>
        <dbReference type="Proteomes" id="UP000512182"/>
    </source>
</evidence>
<dbReference type="EMBL" id="SCIU01000003">
    <property type="protein sequence ID" value="RXB33710.1"/>
    <property type="molecule type" value="Genomic_DNA"/>
</dbReference>